<dbReference type="GO" id="GO:0005524">
    <property type="term" value="F:ATP binding"/>
    <property type="evidence" value="ECO:0007669"/>
    <property type="project" value="UniProtKB-KW"/>
</dbReference>
<comment type="caution">
    <text evidence="5">The sequence shown here is derived from an EMBL/GenBank/DDBJ whole genome shotgun (WGS) entry which is preliminary data.</text>
</comment>
<dbReference type="Gene3D" id="3.40.50.300">
    <property type="entry name" value="P-loop containing nucleotide triphosphate hydrolases"/>
    <property type="match status" value="1"/>
</dbReference>
<reference evidence="5" key="1">
    <citation type="journal article" date="2020" name="mSystems">
        <title>Genome- and Community-Level Interaction Insights into Carbon Utilization and Element Cycling Functions of Hydrothermarchaeota in Hydrothermal Sediment.</title>
        <authorList>
            <person name="Zhou Z."/>
            <person name="Liu Y."/>
            <person name="Xu W."/>
            <person name="Pan J."/>
            <person name="Luo Z.H."/>
            <person name="Li M."/>
        </authorList>
    </citation>
    <scope>NUCLEOTIDE SEQUENCE [LARGE SCALE GENOMIC DNA]</scope>
    <source>
        <strain evidence="5">SpSt-732</strain>
    </source>
</reference>
<keyword evidence="2" id="KW-0547">Nucleotide-binding</keyword>
<dbReference type="InterPro" id="IPR013563">
    <property type="entry name" value="Oligopep_ABC_C"/>
</dbReference>
<dbReference type="CDD" id="cd03257">
    <property type="entry name" value="ABC_NikE_OppD_transporters"/>
    <property type="match status" value="1"/>
</dbReference>
<dbReference type="Pfam" id="PF00005">
    <property type="entry name" value="ABC_tran"/>
    <property type="match status" value="1"/>
</dbReference>
<dbReference type="PROSITE" id="PS00211">
    <property type="entry name" value="ABC_TRANSPORTER_1"/>
    <property type="match status" value="1"/>
</dbReference>
<accession>A0A7C4BCX7</accession>
<proteinExistence type="predicted"/>
<evidence type="ECO:0000256" key="2">
    <source>
        <dbReference type="ARBA" id="ARBA00022741"/>
    </source>
</evidence>
<dbReference type="NCBIfam" id="TIGR01727">
    <property type="entry name" value="oligo_HPY"/>
    <property type="match status" value="1"/>
</dbReference>
<evidence type="ECO:0000256" key="1">
    <source>
        <dbReference type="ARBA" id="ARBA00022448"/>
    </source>
</evidence>
<sequence>MVVLEASNLKAYYVLRRGYVRAVDGVNLVINERSIVGVVGESGCGKSTLARVLSLDLVPPLKLVSGRLVIEGVEITEASLNKARRAVAGVKVSLVPQSAMNAIIPVARIRNYIVDIISEKTKLISEEIVMLAEKRLKELNLPVEVLDMYPFELSGGMRQRVLIALATLLNPSLLIADEPTSALDVSTQKIVMQTLYEIFNRGLVKSMLFISHDIATVRQIADRIVVMYAGKIVEDGATEQLIHEPLHPYSRMLMFSILTPELEVRERVRKLGNIALIGEPPSLINPPHGCRFHPRCPLAMDVCRREEPPLIEVEKGRFVACWLHTKR</sequence>
<dbReference type="PROSITE" id="PS50893">
    <property type="entry name" value="ABC_TRANSPORTER_2"/>
    <property type="match status" value="1"/>
</dbReference>
<dbReference type="PANTHER" id="PTHR43067">
    <property type="entry name" value="OLIGOPEPTIDE/DIPEPTIDE ABC TRANSPORTER, ATPASE SUBUNIT"/>
    <property type="match status" value="1"/>
</dbReference>
<dbReference type="PANTHER" id="PTHR43067:SF3">
    <property type="entry name" value="MALTOSE ABC TRANSPORTER, ATP-BINDING PROTEIN"/>
    <property type="match status" value="1"/>
</dbReference>
<evidence type="ECO:0000313" key="5">
    <source>
        <dbReference type="EMBL" id="HGI88160.1"/>
    </source>
</evidence>
<dbReference type="InterPro" id="IPR017871">
    <property type="entry name" value="ABC_transporter-like_CS"/>
</dbReference>
<evidence type="ECO:0000256" key="3">
    <source>
        <dbReference type="ARBA" id="ARBA00022840"/>
    </source>
</evidence>
<name>A0A7C4BCX7_9CREN</name>
<organism evidence="5">
    <name type="scientific">Ignisphaera aggregans</name>
    <dbReference type="NCBI Taxonomy" id="334771"/>
    <lineage>
        <taxon>Archaea</taxon>
        <taxon>Thermoproteota</taxon>
        <taxon>Thermoprotei</taxon>
        <taxon>Desulfurococcales</taxon>
        <taxon>Desulfurococcaceae</taxon>
        <taxon>Ignisphaera</taxon>
    </lineage>
</organism>
<evidence type="ECO:0000259" key="4">
    <source>
        <dbReference type="PROSITE" id="PS50893"/>
    </source>
</evidence>
<dbReference type="AlphaFoldDB" id="A0A7C4BCX7"/>
<dbReference type="EMBL" id="DTFF01000063">
    <property type="protein sequence ID" value="HGI88160.1"/>
    <property type="molecule type" value="Genomic_DNA"/>
</dbReference>
<dbReference type="Pfam" id="PF08352">
    <property type="entry name" value="oligo_HPY"/>
    <property type="match status" value="1"/>
</dbReference>
<dbReference type="SUPFAM" id="SSF52540">
    <property type="entry name" value="P-loop containing nucleoside triphosphate hydrolases"/>
    <property type="match status" value="1"/>
</dbReference>
<dbReference type="InterPro" id="IPR003593">
    <property type="entry name" value="AAA+_ATPase"/>
</dbReference>
<feature type="domain" description="ABC transporter" evidence="4">
    <location>
        <begin position="4"/>
        <end position="254"/>
    </location>
</feature>
<dbReference type="GO" id="GO:0016887">
    <property type="term" value="F:ATP hydrolysis activity"/>
    <property type="evidence" value="ECO:0007669"/>
    <property type="project" value="InterPro"/>
</dbReference>
<protein>
    <submittedName>
        <fullName evidence="5">ABC transporter ATP-binding protein</fullName>
    </submittedName>
</protein>
<dbReference type="InterPro" id="IPR003439">
    <property type="entry name" value="ABC_transporter-like_ATP-bd"/>
</dbReference>
<keyword evidence="3 5" id="KW-0067">ATP-binding</keyword>
<dbReference type="SMART" id="SM00382">
    <property type="entry name" value="AAA"/>
    <property type="match status" value="1"/>
</dbReference>
<dbReference type="InterPro" id="IPR027417">
    <property type="entry name" value="P-loop_NTPase"/>
</dbReference>
<gene>
    <name evidence="5" type="ORF">ENV14_07245</name>
</gene>
<dbReference type="GO" id="GO:0015833">
    <property type="term" value="P:peptide transport"/>
    <property type="evidence" value="ECO:0007669"/>
    <property type="project" value="InterPro"/>
</dbReference>
<keyword evidence="1" id="KW-0813">Transport</keyword>